<accession>A0A9P1DNY1</accession>
<name>A0A9P1DNY1_9DINO</name>
<keyword evidence="1" id="KW-0175">Coiled coil</keyword>
<feature type="region of interest" description="Disordered" evidence="2">
    <location>
        <begin position="711"/>
        <end position="737"/>
    </location>
</feature>
<proteinExistence type="predicted"/>
<evidence type="ECO:0000256" key="2">
    <source>
        <dbReference type="SAM" id="MobiDB-lite"/>
    </source>
</evidence>
<protein>
    <submittedName>
        <fullName evidence="3">Uncharacterized protein</fullName>
    </submittedName>
</protein>
<reference evidence="3" key="1">
    <citation type="submission" date="2022-10" db="EMBL/GenBank/DDBJ databases">
        <authorList>
            <person name="Chen Y."/>
            <person name="Dougan E. K."/>
            <person name="Chan C."/>
            <person name="Rhodes N."/>
            <person name="Thang M."/>
        </authorList>
    </citation>
    <scope>NUCLEOTIDE SEQUENCE</scope>
</reference>
<evidence type="ECO:0000256" key="1">
    <source>
        <dbReference type="SAM" id="Coils"/>
    </source>
</evidence>
<dbReference type="Gene3D" id="1.10.287.1490">
    <property type="match status" value="1"/>
</dbReference>
<feature type="coiled-coil region" evidence="1">
    <location>
        <begin position="156"/>
        <end position="211"/>
    </location>
</feature>
<dbReference type="SUPFAM" id="SSF57997">
    <property type="entry name" value="Tropomyosin"/>
    <property type="match status" value="1"/>
</dbReference>
<organism evidence="3">
    <name type="scientific">Cladocopium goreaui</name>
    <dbReference type="NCBI Taxonomy" id="2562237"/>
    <lineage>
        <taxon>Eukaryota</taxon>
        <taxon>Sar</taxon>
        <taxon>Alveolata</taxon>
        <taxon>Dinophyceae</taxon>
        <taxon>Suessiales</taxon>
        <taxon>Symbiodiniaceae</taxon>
        <taxon>Cladocopium</taxon>
    </lineage>
</organism>
<evidence type="ECO:0000313" key="3">
    <source>
        <dbReference type="EMBL" id="CAI4012469.1"/>
    </source>
</evidence>
<feature type="coiled-coil region" evidence="1">
    <location>
        <begin position="78"/>
        <end position="112"/>
    </location>
</feature>
<gene>
    <name evidence="3" type="ORF">C1SCF055_LOCUS37529</name>
</gene>
<comment type="caution">
    <text evidence="3">The sequence shown here is derived from an EMBL/GenBank/DDBJ whole genome shotgun (WGS) entry which is preliminary data.</text>
</comment>
<keyword evidence="5" id="KW-1185">Reference proteome</keyword>
<feature type="coiled-coil region" evidence="1">
    <location>
        <begin position="291"/>
        <end position="318"/>
    </location>
</feature>
<evidence type="ECO:0000313" key="4">
    <source>
        <dbReference type="EMBL" id="CAL1165844.1"/>
    </source>
</evidence>
<dbReference type="AlphaFoldDB" id="A0A9P1DNY1"/>
<reference evidence="4" key="2">
    <citation type="submission" date="2024-04" db="EMBL/GenBank/DDBJ databases">
        <authorList>
            <person name="Chen Y."/>
            <person name="Shah S."/>
            <person name="Dougan E. K."/>
            <person name="Thang M."/>
            <person name="Chan C."/>
        </authorList>
    </citation>
    <scope>NUCLEOTIDE SEQUENCE [LARGE SCALE GENOMIC DNA]</scope>
</reference>
<evidence type="ECO:0000313" key="5">
    <source>
        <dbReference type="Proteomes" id="UP001152797"/>
    </source>
</evidence>
<dbReference type="EMBL" id="CAMXCT010005479">
    <property type="protein sequence ID" value="CAI4012469.1"/>
    <property type="molecule type" value="Genomic_DNA"/>
</dbReference>
<dbReference type="Proteomes" id="UP001152797">
    <property type="component" value="Unassembled WGS sequence"/>
</dbReference>
<feature type="compositionally biased region" description="Basic and acidic residues" evidence="2">
    <location>
        <begin position="711"/>
        <end position="732"/>
    </location>
</feature>
<dbReference type="EMBL" id="CAMXCT020005479">
    <property type="protein sequence ID" value="CAL1165844.1"/>
    <property type="molecule type" value="Genomic_DNA"/>
</dbReference>
<sequence length="863" mass="98425">MERLDQRCCTEAIELRAQLRCAQQRFVEQRQLREELRRELQVERSREKTGHAMSREICFLQSHVESLQTGCSLAADHALSVKDEVRSFQRRIEEIQRQSQQAKEEASGAQQAQRSCQEELTEVKSSIQRCRQETSQVQHELHVSESRLQKVKEDGEREAQKSLKRLQAKLKAALVQEEELKGRLEEMKARRAELQGEETTLKDRLLKQEEEFAKIREVFGVEGPQSSSLIFCEQVRTLLPDLSQLGGIPLETHQRILQEQSDVYRDALDKLGNFKQACQSTPMPPKDEPELEQALSEAVEAEEAQAQIQIQILELTQELELSTCKLQLLKDSLLTERGRKAEVSRSLRKIGKIQDRVPPTSPLWRKMELRCQLQQHQELLRRRFCALQKLQSLLPKLTPSGQDLKIKVQQLTLAVPSIPAVSCTDLTKEIESMEARLLELRQTDSHDWNSDALQRIAKSSASLHFLELASQRSTSALQETIHCLSGGLESSLVEGFVALLQSAASCETRIAPEVQQVLGAVRFTREQAAKEAARTSWELQQRPRHPEDAKLQSLQNACVTCAAKLAEISARLSLSNDRAEEEAVKELLCQEDALLQFSSRRCGLEGERRAALEAALRTREALSQRSARASLDARQAAQQARHRLEKAIEEATLELETLREELPAEVQRLQKSWEEKWQQQMEAHDSSQALSALRQRIKELKTQHVALVDATERKRSEESHVEVERREQEAELRSSALQQQQLQEAKRRKAQEVEKCRFGLWDVEQKISDATEARLVQLRRAEMRTQELTREHSMKMAEMKSEAQRELHTIRNSSRSLAKTIAEELETSDFDQALRRSGDLDQKSAELLQSASKQLSSLAAAGA</sequence>
<dbReference type="EMBL" id="CAMXCT030005479">
    <property type="protein sequence ID" value="CAL4799781.1"/>
    <property type="molecule type" value="Genomic_DNA"/>
</dbReference>